<keyword evidence="3" id="KW-0238">DNA-binding</keyword>
<dbReference type="Proteomes" id="UP001589607">
    <property type="component" value="Unassembled WGS sequence"/>
</dbReference>
<dbReference type="InterPro" id="IPR001789">
    <property type="entry name" value="Sig_transdc_resp-reg_receiver"/>
</dbReference>
<dbReference type="InterPro" id="IPR036388">
    <property type="entry name" value="WH-like_DNA-bd_sf"/>
</dbReference>
<evidence type="ECO:0000256" key="5">
    <source>
        <dbReference type="PROSITE-ProRule" id="PRU00169"/>
    </source>
</evidence>
<evidence type="ECO:0000313" key="8">
    <source>
        <dbReference type="EMBL" id="MFB9096214.1"/>
    </source>
</evidence>
<dbReference type="InterPro" id="IPR011006">
    <property type="entry name" value="CheY-like_superfamily"/>
</dbReference>
<feature type="domain" description="Response regulatory" evidence="7">
    <location>
        <begin position="4"/>
        <end position="117"/>
    </location>
</feature>
<dbReference type="SUPFAM" id="SSF46894">
    <property type="entry name" value="C-terminal effector domain of the bipartite response regulators"/>
    <property type="match status" value="1"/>
</dbReference>
<dbReference type="Gene3D" id="3.40.50.2300">
    <property type="match status" value="1"/>
</dbReference>
<feature type="modified residue" description="4-aspartylphosphate" evidence="5">
    <location>
        <position position="52"/>
    </location>
</feature>
<dbReference type="PROSITE" id="PS50043">
    <property type="entry name" value="HTH_LUXR_2"/>
    <property type="match status" value="1"/>
</dbReference>
<keyword evidence="4" id="KW-0804">Transcription</keyword>
<sequence length="205" mass="23324">MLQKILIVDDHKVFAESIASVLRSKYEVKEVTSVDKALQIRSIFVPDLMITDLQLPEKDGLWLIKTIREKDVEAKILVLSSMTNHATIHKLLQFEVNGFLNKNVSSLDLLNAIQKIIEGENYFQTDIYEDYLENYKSKSGATQTITPRELEVLQLIIEEKTTSEIAEILKLSSYTVEGYRKNLLLKTGSSNVVGLIKHAIKINLM</sequence>
<evidence type="ECO:0000256" key="1">
    <source>
        <dbReference type="ARBA" id="ARBA00022553"/>
    </source>
</evidence>
<evidence type="ECO:0000259" key="7">
    <source>
        <dbReference type="PROSITE" id="PS50110"/>
    </source>
</evidence>
<dbReference type="PROSITE" id="PS50110">
    <property type="entry name" value="RESPONSE_REGULATORY"/>
    <property type="match status" value="1"/>
</dbReference>
<reference evidence="8 9" key="1">
    <citation type="submission" date="2024-09" db="EMBL/GenBank/DDBJ databases">
        <authorList>
            <person name="Sun Q."/>
            <person name="Mori K."/>
        </authorList>
    </citation>
    <scope>NUCLEOTIDE SEQUENCE [LARGE SCALE GENOMIC DNA]</scope>
    <source>
        <strain evidence="8 9">CECT 7955</strain>
    </source>
</reference>
<dbReference type="InterPro" id="IPR039420">
    <property type="entry name" value="WalR-like"/>
</dbReference>
<gene>
    <name evidence="8" type="ORF">ACFFVF_06780</name>
</gene>
<dbReference type="PANTHER" id="PTHR43214:SF41">
    <property type="entry name" value="NITRATE_NITRITE RESPONSE REGULATOR PROTEIN NARP"/>
    <property type="match status" value="1"/>
</dbReference>
<dbReference type="CDD" id="cd06170">
    <property type="entry name" value="LuxR_C_like"/>
    <property type="match status" value="1"/>
</dbReference>
<dbReference type="EMBL" id="JBHMEY010000014">
    <property type="protein sequence ID" value="MFB9096214.1"/>
    <property type="molecule type" value="Genomic_DNA"/>
</dbReference>
<evidence type="ECO:0000256" key="4">
    <source>
        <dbReference type="ARBA" id="ARBA00023163"/>
    </source>
</evidence>
<dbReference type="PANTHER" id="PTHR43214">
    <property type="entry name" value="TWO-COMPONENT RESPONSE REGULATOR"/>
    <property type="match status" value="1"/>
</dbReference>
<dbReference type="SMART" id="SM00448">
    <property type="entry name" value="REC"/>
    <property type="match status" value="1"/>
</dbReference>
<evidence type="ECO:0000259" key="6">
    <source>
        <dbReference type="PROSITE" id="PS50043"/>
    </source>
</evidence>
<keyword evidence="9" id="KW-1185">Reference proteome</keyword>
<protein>
    <submittedName>
        <fullName evidence="8">Response regulator</fullName>
    </submittedName>
</protein>
<feature type="domain" description="HTH luxR-type" evidence="6">
    <location>
        <begin position="138"/>
        <end position="203"/>
    </location>
</feature>
<dbReference type="Pfam" id="PF00072">
    <property type="entry name" value="Response_reg"/>
    <property type="match status" value="1"/>
</dbReference>
<proteinExistence type="predicted"/>
<keyword evidence="1 5" id="KW-0597">Phosphoprotein</keyword>
<dbReference type="InterPro" id="IPR000792">
    <property type="entry name" value="Tscrpt_reg_LuxR_C"/>
</dbReference>
<dbReference type="SUPFAM" id="SSF52172">
    <property type="entry name" value="CheY-like"/>
    <property type="match status" value="1"/>
</dbReference>
<evidence type="ECO:0000256" key="3">
    <source>
        <dbReference type="ARBA" id="ARBA00023125"/>
    </source>
</evidence>
<accession>A0ABV5GLE5</accession>
<dbReference type="InterPro" id="IPR058245">
    <property type="entry name" value="NreC/VraR/RcsB-like_REC"/>
</dbReference>
<dbReference type="PRINTS" id="PR00038">
    <property type="entry name" value="HTHLUXR"/>
</dbReference>
<organism evidence="8 9">
    <name type="scientific">Flavobacterium jumunjinense</name>
    <dbReference type="NCBI Taxonomy" id="998845"/>
    <lineage>
        <taxon>Bacteria</taxon>
        <taxon>Pseudomonadati</taxon>
        <taxon>Bacteroidota</taxon>
        <taxon>Flavobacteriia</taxon>
        <taxon>Flavobacteriales</taxon>
        <taxon>Flavobacteriaceae</taxon>
        <taxon>Flavobacterium</taxon>
    </lineage>
</organism>
<name>A0ABV5GLE5_9FLAO</name>
<dbReference type="Pfam" id="PF00196">
    <property type="entry name" value="GerE"/>
    <property type="match status" value="1"/>
</dbReference>
<dbReference type="CDD" id="cd17535">
    <property type="entry name" value="REC_NarL-like"/>
    <property type="match status" value="1"/>
</dbReference>
<evidence type="ECO:0000313" key="9">
    <source>
        <dbReference type="Proteomes" id="UP001589607"/>
    </source>
</evidence>
<dbReference type="RefSeq" id="WP_236458296.1">
    <property type="nucleotide sequence ID" value="NZ_CBCSGE010000009.1"/>
</dbReference>
<dbReference type="InterPro" id="IPR016032">
    <property type="entry name" value="Sig_transdc_resp-reg_C-effctor"/>
</dbReference>
<dbReference type="SMART" id="SM00421">
    <property type="entry name" value="HTH_LUXR"/>
    <property type="match status" value="1"/>
</dbReference>
<keyword evidence="2" id="KW-0805">Transcription regulation</keyword>
<evidence type="ECO:0000256" key="2">
    <source>
        <dbReference type="ARBA" id="ARBA00023015"/>
    </source>
</evidence>
<dbReference type="Gene3D" id="1.10.10.10">
    <property type="entry name" value="Winged helix-like DNA-binding domain superfamily/Winged helix DNA-binding domain"/>
    <property type="match status" value="1"/>
</dbReference>
<comment type="caution">
    <text evidence="8">The sequence shown here is derived from an EMBL/GenBank/DDBJ whole genome shotgun (WGS) entry which is preliminary data.</text>
</comment>